<organism evidence="2 3">
    <name type="scientific">Actinomyces urogenitalis DORA_12</name>
    <dbReference type="NCBI Taxonomy" id="1403939"/>
    <lineage>
        <taxon>Bacteria</taxon>
        <taxon>Bacillati</taxon>
        <taxon>Actinomycetota</taxon>
        <taxon>Actinomycetes</taxon>
        <taxon>Actinomycetales</taxon>
        <taxon>Actinomycetaceae</taxon>
        <taxon>Actinomyces</taxon>
    </lineage>
</organism>
<comment type="caution">
    <text evidence="2">The sequence shown here is derived from an EMBL/GenBank/DDBJ whole genome shotgun (WGS) entry which is preliminary data.</text>
</comment>
<accession>W1VCI6</accession>
<evidence type="ECO:0008006" key="4">
    <source>
        <dbReference type="Google" id="ProtNLM"/>
    </source>
</evidence>
<sequence length="130" mass="13251">EHAAGVPVIVGVGALRTSQVLALVDDAEAAGLNAGCETWYSVVGGTLPEVALAIVRAAQAGRGDDAQALADRLTPLWELLEDHGSLRVVAAVAERLGVAPDGCLPLPLRGLTADERERVTAVVARLGLAG</sequence>
<protein>
    <recommendedName>
        <fullName evidence="4">Dihydrodipicolinate synthase</fullName>
    </recommendedName>
</protein>
<dbReference type="GO" id="GO:0016829">
    <property type="term" value="F:lyase activity"/>
    <property type="evidence" value="ECO:0007669"/>
    <property type="project" value="UniProtKB-KW"/>
</dbReference>
<keyword evidence="1" id="KW-0456">Lyase</keyword>
<dbReference type="PATRIC" id="fig|1403939.3.peg.1607"/>
<evidence type="ECO:0000313" key="2">
    <source>
        <dbReference type="EMBL" id="ETJ02550.1"/>
    </source>
</evidence>
<dbReference type="Proteomes" id="UP000018852">
    <property type="component" value="Unassembled WGS sequence"/>
</dbReference>
<dbReference type="SUPFAM" id="SSF51569">
    <property type="entry name" value="Aldolase"/>
    <property type="match status" value="1"/>
</dbReference>
<dbReference type="Pfam" id="PF00701">
    <property type="entry name" value="DHDPS"/>
    <property type="match status" value="1"/>
</dbReference>
<name>W1VCI6_9ACTO</name>
<gene>
    <name evidence="2" type="ORF">Q605_AUC00980G0001</name>
</gene>
<dbReference type="Gene3D" id="3.20.20.70">
    <property type="entry name" value="Aldolase class I"/>
    <property type="match status" value="1"/>
</dbReference>
<dbReference type="InterPro" id="IPR002220">
    <property type="entry name" value="DapA-like"/>
</dbReference>
<evidence type="ECO:0000313" key="3">
    <source>
        <dbReference type="Proteomes" id="UP000018852"/>
    </source>
</evidence>
<dbReference type="InterPro" id="IPR013785">
    <property type="entry name" value="Aldolase_TIM"/>
</dbReference>
<evidence type="ECO:0000256" key="1">
    <source>
        <dbReference type="ARBA" id="ARBA00023239"/>
    </source>
</evidence>
<reference evidence="2 3" key="1">
    <citation type="submission" date="2013-12" db="EMBL/GenBank/DDBJ databases">
        <title>A Varibaculum cambriense genome reconstructed from a premature infant gut community with otherwise low bacterial novelty that shifts toward anaerobic metabolism during the third week of life.</title>
        <authorList>
            <person name="Brown C.T."/>
            <person name="Sharon I."/>
            <person name="Thomas B.C."/>
            <person name="Castelle C.J."/>
            <person name="Morowitz M.J."/>
            <person name="Banfield J.F."/>
        </authorList>
    </citation>
    <scope>NUCLEOTIDE SEQUENCE [LARGE SCALE GENOMIC DNA]</scope>
    <source>
        <strain evidence="3">DORA_12</strain>
    </source>
</reference>
<feature type="non-terminal residue" evidence="2">
    <location>
        <position position="1"/>
    </location>
</feature>
<dbReference type="AlphaFoldDB" id="W1VCI6"/>
<dbReference type="EMBL" id="AZLV01000980">
    <property type="protein sequence ID" value="ETJ02550.1"/>
    <property type="molecule type" value="Genomic_DNA"/>
</dbReference>
<proteinExistence type="predicted"/>